<keyword evidence="4" id="KW-0808">Transferase</keyword>
<keyword evidence="8" id="KW-0902">Two-component regulatory system</keyword>
<keyword evidence="10" id="KW-0472">Membrane</keyword>
<keyword evidence="13" id="KW-1185">Reference proteome</keyword>
<comment type="caution">
    <text evidence="12">The sequence shown here is derived from an EMBL/GenBank/DDBJ whole genome shotgun (WGS) entry which is preliminary data.</text>
</comment>
<name>A0ABP6R7P4_9MICC</name>
<evidence type="ECO:0000256" key="6">
    <source>
        <dbReference type="ARBA" id="ARBA00022777"/>
    </source>
</evidence>
<keyword evidence="10" id="KW-0812">Transmembrane</keyword>
<keyword evidence="5" id="KW-0547">Nucleotide-binding</keyword>
<evidence type="ECO:0000256" key="9">
    <source>
        <dbReference type="SAM" id="MobiDB-lite"/>
    </source>
</evidence>
<accession>A0ABP6R7P4</accession>
<dbReference type="Pfam" id="PF02518">
    <property type="entry name" value="HATPase_c"/>
    <property type="match status" value="1"/>
</dbReference>
<feature type="transmembrane region" description="Helical" evidence="10">
    <location>
        <begin position="103"/>
        <end position="127"/>
    </location>
</feature>
<comment type="catalytic activity">
    <reaction evidence="1">
        <text>ATP + protein L-histidine = ADP + protein N-phospho-L-histidine.</text>
        <dbReference type="EC" id="2.7.13.3"/>
    </reaction>
</comment>
<evidence type="ECO:0000256" key="2">
    <source>
        <dbReference type="ARBA" id="ARBA00012438"/>
    </source>
</evidence>
<dbReference type="InterPro" id="IPR050482">
    <property type="entry name" value="Sensor_HK_TwoCompSys"/>
</dbReference>
<dbReference type="SMART" id="SM00387">
    <property type="entry name" value="HATPase_c"/>
    <property type="match status" value="1"/>
</dbReference>
<dbReference type="PANTHER" id="PTHR24421:SF10">
    <property type="entry name" value="NITRATE_NITRITE SENSOR PROTEIN NARQ"/>
    <property type="match status" value="1"/>
</dbReference>
<feature type="compositionally biased region" description="Basic and acidic residues" evidence="9">
    <location>
        <begin position="394"/>
        <end position="406"/>
    </location>
</feature>
<keyword evidence="7" id="KW-0067">ATP-binding</keyword>
<sequence>MTTDDADDAGRDRPDPAVAAAAGDFRRDLTSGRARRLARRWVRQSVGTLLGLLTGPLLALGWLLGPRLGLRRTARWDFARLRRFHRLDCEPPELRGRRRPAVLLLEALLATAVGVLMFQLVGLWLLFTLASVVQLLVAGPGSSVTVTFVTSWQQSTPALLFAAFYVVSSAVAVCLGAELAGRVTAALLGRRLTVRRRDGDEDRIGQLITTRRGVVAAVDEERRRIERDLHDGVQQRAVSLSMLVARAERSAEPGRSRELLGATLEESQELIGEMREVAWRVYPVELDELGLDQALVSLAQRSPLDVRVDDRLTTRPSRPVEVVVYFIVREAVTNAVKHAGASGVDILLERRGDRGEERVVVSIADDGRGGADPQGAGLRGLARRVEALDGAFRVESRTDGSTEDPRGGATARPPASTGTGTRVTAELPDGGAGAPPGAGERRQS</sequence>
<evidence type="ECO:0000256" key="4">
    <source>
        <dbReference type="ARBA" id="ARBA00022679"/>
    </source>
</evidence>
<dbReference type="InterPro" id="IPR036890">
    <property type="entry name" value="HATPase_C_sf"/>
</dbReference>
<keyword evidence="3" id="KW-0597">Phosphoprotein</keyword>
<keyword evidence="6" id="KW-0418">Kinase</keyword>
<dbReference type="RefSeq" id="WP_344717480.1">
    <property type="nucleotide sequence ID" value="NZ_BAAAYG010000002.1"/>
</dbReference>
<feature type="transmembrane region" description="Helical" evidence="10">
    <location>
        <begin position="46"/>
        <end position="65"/>
    </location>
</feature>
<dbReference type="Pfam" id="PF07730">
    <property type="entry name" value="HisKA_3"/>
    <property type="match status" value="1"/>
</dbReference>
<reference evidence="13" key="1">
    <citation type="journal article" date="2019" name="Int. J. Syst. Evol. Microbiol.">
        <title>The Global Catalogue of Microorganisms (GCM) 10K type strain sequencing project: providing services to taxonomists for standard genome sequencing and annotation.</title>
        <authorList>
            <consortium name="The Broad Institute Genomics Platform"/>
            <consortium name="The Broad Institute Genome Sequencing Center for Infectious Disease"/>
            <person name="Wu L."/>
            <person name="Ma J."/>
        </authorList>
    </citation>
    <scope>NUCLEOTIDE SEQUENCE [LARGE SCALE GENOMIC DNA]</scope>
    <source>
        <strain evidence="13">JCM 11483</strain>
    </source>
</reference>
<dbReference type="Gene3D" id="1.20.5.1930">
    <property type="match status" value="1"/>
</dbReference>
<dbReference type="Proteomes" id="UP001501736">
    <property type="component" value="Unassembled WGS sequence"/>
</dbReference>
<dbReference type="PANTHER" id="PTHR24421">
    <property type="entry name" value="NITRATE/NITRITE SENSOR PROTEIN NARX-RELATED"/>
    <property type="match status" value="1"/>
</dbReference>
<evidence type="ECO:0000256" key="3">
    <source>
        <dbReference type="ARBA" id="ARBA00022553"/>
    </source>
</evidence>
<protein>
    <recommendedName>
        <fullName evidence="2">histidine kinase</fullName>
        <ecNumber evidence="2">2.7.13.3</ecNumber>
    </recommendedName>
</protein>
<keyword evidence="10" id="KW-1133">Transmembrane helix</keyword>
<evidence type="ECO:0000313" key="12">
    <source>
        <dbReference type="EMBL" id="GAA3279820.1"/>
    </source>
</evidence>
<dbReference type="EC" id="2.7.13.3" evidence="2"/>
<gene>
    <name evidence="12" type="ORF">GCM10020260_03300</name>
</gene>
<evidence type="ECO:0000256" key="10">
    <source>
        <dbReference type="SAM" id="Phobius"/>
    </source>
</evidence>
<feature type="region of interest" description="Disordered" evidence="9">
    <location>
        <begin position="394"/>
        <end position="444"/>
    </location>
</feature>
<evidence type="ECO:0000259" key="11">
    <source>
        <dbReference type="SMART" id="SM00387"/>
    </source>
</evidence>
<dbReference type="EMBL" id="BAAAYG010000002">
    <property type="protein sequence ID" value="GAA3279820.1"/>
    <property type="molecule type" value="Genomic_DNA"/>
</dbReference>
<evidence type="ECO:0000313" key="13">
    <source>
        <dbReference type="Proteomes" id="UP001501736"/>
    </source>
</evidence>
<dbReference type="SUPFAM" id="SSF55874">
    <property type="entry name" value="ATPase domain of HSP90 chaperone/DNA topoisomerase II/histidine kinase"/>
    <property type="match status" value="1"/>
</dbReference>
<proteinExistence type="predicted"/>
<organism evidence="12 13">
    <name type="scientific">Nesterenkonia halobia</name>
    <dbReference type="NCBI Taxonomy" id="37922"/>
    <lineage>
        <taxon>Bacteria</taxon>
        <taxon>Bacillati</taxon>
        <taxon>Actinomycetota</taxon>
        <taxon>Actinomycetes</taxon>
        <taxon>Micrococcales</taxon>
        <taxon>Micrococcaceae</taxon>
        <taxon>Nesterenkonia</taxon>
    </lineage>
</organism>
<dbReference type="Gene3D" id="3.30.565.10">
    <property type="entry name" value="Histidine kinase-like ATPase, C-terminal domain"/>
    <property type="match status" value="1"/>
</dbReference>
<evidence type="ECO:0000256" key="5">
    <source>
        <dbReference type="ARBA" id="ARBA00022741"/>
    </source>
</evidence>
<feature type="domain" description="Histidine kinase/HSP90-like ATPase" evidence="11">
    <location>
        <begin position="319"/>
        <end position="431"/>
    </location>
</feature>
<feature type="transmembrane region" description="Helical" evidence="10">
    <location>
        <begin position="158"/>
        <end position="181"/>
    </location>
</feature>
<evidence type="ECO:0000256" key="1">
    <source>
        <dbReference type="ARBA" id="ARBA00000085"/>
    </source>
</evidence>
<dbReference type="CDD" id="cd16917">
    <property type="entry name" value="HATPase_UhpB-NarQ-NarX-like"/>
    <property type="match status" value="1"/>
</dbReference>
<evidence type="ECO:0000256" key="8">
    <source>
        <dbReference type="ARBA" id="ARBA00023012"/>
    </source>
</evidence>
<evidence type="ECO:0000256" key="7">
    <source>
        <dbReference type="ARBA" id="ARBA00022840"/>
    </source>
</evidence>
<dbReference type="InterPro" id="IPR003594">
    <property type="entry name" value="HATPase_dom"/>
</dbReference>
<dbReference type="InterPro" id="IPR011712">
    <property type="entry name" value="Sig_transdc_His_kin_sub3_dim/P"/>
</dbReference>